<evidence type="ECO:0000313" key="9">
    <source>
        <dbReference type="EMBL" id="NXU59231.1"/>
    </source>
</evidence>
<keyword evidence="5 6" id="KW-0539">Nucleus</keyword>
<dbReference type="CDD" id="cd20054">
    <property type="entry name" value="FH_FOXK1"/>
    <property type="match status" value="1"/>
</dbReference>
<dbReference type="InterPro" id="IPR018122">
    <property type="entry name" value="TF_fork_head_CS_1"/>
</dbReference>
<dbReference type="SMART" id="SM00339">
    <property type="entry name" value="FH"/>
    <property type="match status" value="1"/>
</dbReference>
<evidence type="ECO:0000256" key="2">
    <source>
        <dbReference type="ARBA" id="ARBA00023015"/>
    </source>
</evidence>
<dbReference type="GO" id="GO:0005634">
    <property type="term" value="C:nucleus"/>
    <property type="evidence" value="ECO:0007669"/>
    <property type="project" value="UniProtKB-SubCell"/>
</dbReference>
<evidence type="ECO:0000259" key="8">
    <source>
        <dbReference type="PROSITE" id="PS50039"/>
    </source>
</evidence>
<dbReference type="GO" id="GO:0000978">
    <property type="term" value="F:RNA polymerase II cis-regulatory region sequence-specific DNA binding"/>
    <property type="evidence" value="ECO:0007669"/>
    <property type="project" value="TreeGrafter"/>
</dbReference>
<dbReference type="InterPro" id="IPR047394">
    <property type="entry name" value="FH_FOXK1"/>
</dbReference>
<dbReference type="PRINTS" id="PR00053">
    <property type="entry name" value="FORKHEAD"/>
</dbReference>
<dbReference type="FunFam" id="1.10.10.10:FF:000030">
    <property type="entry name" value="Forkhead box protein K2"/>
    <property type="match status" value="1"/>
</dbReference>
<dbReference type="PROSITE" id="PS00657">
    <property type="entry name" value="FORK_HEAD_1"/>
    <property type="match status" value="1"/>
</dbReference>
<feature type="region of interest" description="Disordered" evidence="7">
    <location>
        <begin position="478"/>
        <end position="521"/>
    </location>
</feature>
<dbReference type="AlphaFoldDB" id="A0A7L3M072"/>
<feature type="non-terminal residue" evidence="9">
    <location>
        <position position="521"/>
    </location>
</feature>
<dbReference type="InterPro" id="IPR030456">
    <property type="entry name" value="TF_fork_head_CS_2"/>
</dbReference>
<organism evidence="9 10">
    <name type="scientific">Turnix velox</name>
    <name type="common">Little buttonquail</name>
    <dbReference type="NCBI Taxonomy" id="2529409"/>
    <lineage>
        <taxon>Eukaryota</taxon>
        <taxon>Metazoa</taxon>
        <taxon>Chordata</taxon>
        <taxon>Craniata</taxon>
        <taxon>Vertebrata</taxon>
        <taxon>Euteleostomi</taxon>
        <taxon>Archelosauria</taxon>
        <taxon>Archosauria</taxon>
        <taxon>Dinosauria</taxon>
        <taxon>Saurischia</taxon>
        <taxon>Theropoda</taxon>
        <taxon>Coelurosauria</taxon>
        <taxon>Aves</taxon>
        <taxon>Neognathae</taxon>
        <taxon>Neoaves</taxon>
        <taxon>Charadriiformes</taxon>
        <taxon>Turnicidae</taxon>
        <taxon>Turnix</taxon>
    </lineage>
</organism>
<keyword evidence="4" id="KW-0804">Transcription</keyword>
<sequence>RCTFRFPSTVIKIQFTSLYHKEEVKEEASSPPLRPLYPQISPLKIHIPEPDLRSVVSPLPSPTGTISVPNSCPASPRGAGSSGYRFVHNITSDLQLAAEYAAKAASEQQADASGGDSPKDESKPPYSYAQLIVQAISSAQDRQLTLSGIYAHITKHYPYYRTADKGWQNSIRHNLSLNRYFIKVPRSQEEPGKGSFWRIDPASEAKLVEQAFRKRRQRGVSCFRTPFGPLSSRSAPASPTHPGLLSPHSSGLQTPECLSREGSPIPHDHDFGSKLSSVPEYRYSQSAPGSPVSAQPVIMAVPPRPSTLVAKPVAYMPASIVTSQQPSCHAIHVVQQAPTVTMVRVVTSSANSANGYILTNQGTAGGAHEAAGAVLDLAGDHRGSFFLDPLLFCVLSRPEDVGGQLLMDLKATLEYVSFIIFYCFLEQSVLFVLLHHLNPLSLSCPTSPALTNPLQLLAAQASSSTPVVVSRVCETGTEETAAASSTEPEVKRPRVEEPSRAVPAQTGVITSTMPQGQATSE</sequence>
<dbReference type="Gene3D" id="1.10.10.10">
    <property type="entry name" value="Winged helix-like DNA-binding domain superfamily/Winged helix DNA-binding domain"/>
    <property type="match status" value="1"/>
</dbReference>
<keyword evidence="10" id="KW-1185">Reference proteome</keyword>
<evidence type="ECO:0000256" key="4">
    <source>
        <dbReference type="ARBA" id="ARBA00023163"/>
    </source>
</evidence>
<feature type="domain" description="Fork-head" evidence="8">
    <location>
        <begin position="123"/>
        <end position="218"/>
    </location>
</feature>
<feature type="DNA-binding region" description="Fork-head" evidence="6">
    <location>
        <begin position="123"/>
        <end position="218"/>
    </location>
</feature>
<dbReference type="Proteomes" id="UP000582182">
    <property type="component" value="Unassembled WGS sequence"/>
</dbReference>
<dbReference type="InterPro" id="IPR036390">
    <property type="entry name" value="WH_DNA-bd_sf"/>
</dbReference>
<dbReference type="EMBL" id="VZTY01034172">
    <property type="protein sequence ID" value="NXU59231.1"/>
    <property type="molecule type" value="Genomic_DNA"/>
</dbReference>
<feature type="compositionally biased region" description="Basic and acidic residues" evidence="7">
    <location>
        <begin position="488"/>
        <end position="499"/>
    </location>
</feature>
<evidence type="ECO:0000256" key="3">
    <source>
        <dbReference type="ARBA" id="ARBA00023125"/>
    </source>
</evidence>
<dbReference type="SUPFAM" id="SSF46785">
    <property type="entry name" value="Winged helix' DNA-binding domain"/>
    <property type="match status" value="1"/>
</dbReference>
<feature type="compositionally biased region" description="Low complexity" evidence="7">
    <location>
        <begin position="478"/>
        <end position="487"/>
    </location>
</feature>
<keyword evidence="2" id="KW-0805">Transcription regulation</keyword>
<name>A0A7L3M072_9CHAR</name>
<gene>
    <name evidence="9" type="primary">Foxk1</name>
    <name evidence="9" type="ORF">TURVEL_R00742</name>
</gene>
<dbReference type="OrthoDB" id="691130at2759"/>
<feature type="non-terminal residue" evidence="9">
    <location>
        <position position="1"/>
    </location>
</feature>
<dbReference type="PROSITE" id="PS50039">
    <property type="entry name" value="FORK_HEAD_3"/>
    <property type="match status" value="1"/>
</dbReference>
<evidence type="ECO:0000313" key="10">
    <source>
        <dbReference type="Proteomes" id="UP000582182"/>
    </source>
</evidence>
<dbReference type="InterPro" id="IPR036388">
    <property type="entry name" value="WH-like_DNA-bd_sf"/>
</dbReference>
<feature type="region of interest" description="Disordered" evidence="7">
    <location>
        <begin position="231"/>
        <end position="262"/>
    </location>
</feature>
<dbReference type="GO" id="GO:0000981">
    <property type="term" value="F:DNA-binding transcription factor activity, RNA polymerase II-specific"/>
    <property type="evidence" value="ECO:0007669"/>
    <property type="project" value="TreeGrafter"/>
</dbReference>
<accession>A0A7L3M072</accession>
<dbReference type="InterPro" id="IPR001766">
    <property type="entry name" value="Fork_head_dom"/>
</dbReference>
<dbReference type="Pfam" id="PF00250">
    <property type="entry name" value="Forkhead"/>
    <property type="match status" value="1"/>
</dbReference>
<evidence type="ECO:0000256" key="1">
    <source>
        <dbReference type="ARBA" id="ARBA00004123"/>
    </source>
</evidence>
<evidence type="ECO:0000256" key="5">
    <source>
        <dbReference type="ARBA" id="ARBA00023242"/>
    </source>
</evidence>
<reference evidence="9 10" key="1">
    <citation type="submission" date="2019-09" db="EMBL/GenBank/DDBJ databases">
        <title>Bird 10,000 Genomes (B10K) Project - Family phase.</title>
        <authorList>
            <person name="Zhang G."/>
        </authorList>
    </citation>
    <scope>NUCLEOTIDE SEQUENCE [LARGE SCALE GENOMIC DNA]</scope>
    <source>
        <strain evidence="9">B10K-DU-029-46</strain>
    </source>
</reference>
<dbReference type="PANTHER" id="PTHR45881">
    <property type="entry name" value="CHECKPOINT SUPPRESSOR 1-LIKE, ISOFORM A-RELATED"/>
    <property type="match status" value="1"/>
</dbReference>
<evidence type="ECO:0000256" key="7">
    <source>
        <dbReference type="SAM" id="MobiDB-lite"/>
    </source>
</evidence>
<dbReference type="PANTHER" id="PTHR45881:SF4">
    <property type="entry name" value="FORKHEAD BOX PROTEIN K1"/>
    <property type="match status" value="1"/>
</dbReference>
<dbReference type="PROSITE" id="PS00658">
    <property type="entry name" value="FORK_HEAD_2"/>
    <property type="match status" value="1"/>
</dbReference>
<proteinExistence type="predicted"/>
<feature type="compositionally biased region" description="Polar residues" evidence="7">
    <location>
        <begin position="507"/>
        <end position="521"/>
    </location>
</feature>
<protein>
    <submittedName>
        <fullName evidence="9">FOXK1 protein</fullName>
    </submittedName>
</protein>
<comment type="subcellular location">
    <subcellularLocation>
        <location evidence="1 6">Nucleus</location>
    </subcellularLocation>
</comment>
<keyword evidence="3 6" id="KW-0238">DNA-binding</keyword>
<comment type="caution">
    <text evidence="9">The sequence shown here is derived from an EMBL/GenBank/DDBJ whole genome shotgun (WGS) entry which is preliminary data.</text>
</comment>
<evidence type="ECO:0000256" key="6">
    <source>
        <dbReference type="PROSITE-ProRule" id="PRU00089"/>
    </source>
</evidence>